<name>A0A0A9HPP0_ARUDO</name>
<dbReference type="AlphaFoldDB" id="A0A0A9HPP0"/>
<dbReference type="EMBL" id="GBRH01163008">
    <property type="protein sequence ID" value="JAE34888.1"/>
    <property type="molecule type" value="Transcribed_RNA"/>
</dbReference>
<evidence type="ECO:0000313" key="1">
    <source>
        <dbReference type="EMBL" id="JAE34888.1"/>
    </source>
</evidence>
<reference evidence="1" key="1">
    <citation type="submission" date="2014-09" db="EMBL/GenBank/DDBJ databases">
        <authorList>
            <person name="Magalhaes I.L.F."/>
            <person name="Oliveira U."/>
            <person name="Santos F.R."/>
            <person name="Vidigal T.H.D.A."/>
            <person name="Brescovit A.D."/>
            <person name="Santos A.J."/>
        </authorList>
    </citation>
    <scope>NUCLEOTIDE SEQUENCE</scope>
    <source>
        <tissue evidence="1">Shoot tissue taken approximately 20 cm above the soil surface</tissue>
    </source>
</reference>
<organism evidence="1">
    <name type="scientific">Arundo donax</name>
    <name type="common">Giant reed</name>
    <name type="synonym">Donax arundinaceus</name>
    <dbReference type="NCBI Taxonomy" id="35708"/>
    <lineage>
        <taxon>Eukaryota</taxon>
        <taxon>Viridiplantae</taxon>
        <taxon>Streptophyta</taxon>
        <taxon>Embryophyta</taxon>
        <taxon>Tracheophyta</taxon>
        <taxon>Spermatophyta</taxon>
        <taxon>Magnoliopsida</taxon>
        <taxon>Liliopsida</taxon>
        <taxon>Poales</taxon>
        <taxon>Poaceae</taxon>
        <taxon>PACMAD clade</taxon>
        <taxon>Arundinoideae</taxon>
        <taxon>Arundineae</taxon>
        <taxon>Arundo</taxon>
    </lineage>
</organism>
<proteinExistence type="predicted"/>
<sequence>MLHKVSNYSVLRHIICMTSQRSCPSRIRNQSLYRKTSRLQNL</sequence>
<accession>A0A0A9HPP0</accession>
<reference evidence="1" key="2">
    <citation type="journal article" date="2015" name="Data Brief">
        <title>Shoot transcriptome of the giant reed, Arundo donax.</title>
        <authorList>
            <person name="Barrero R.A."/>
            <person name="Guerrero F.D."/>
            <person name="Moolhuijzen P."/>
            <person name="Goolsby J.A."/>
            <person name="Tidwell J."/>
            <person name="Bellgard S.E."/>
            <person name="Bellgard M.I."/>
        </authorList>
    </citation>
    <scope>NUCLEOTIDE SEQUENCE</scope>
    <source>
        <tissue evidence="1">Shoot tissue taken approximately 20 cm above the soil surface</tissue>
    </source>
</reference>
<protein>
    <submittedName>
        <fullName evidence="1">Uncharacterized protein</fullName>
    </submittedName>
</protein>